<protein>
    <submittedName>
        <fullName evidence="2">Uncharacterized protein</fullName>
    </submittedName>
</protein>
<dbReference type="AlphaFoldDB" id="A0A538SZ31"/>
<accession>A0A538SZ31</accession>
<evidence type="ECO:0000313" key="1">
    <source>
        <dbReference type="EMBL" id="TMQ49902.1"/>
    </source>
</evidence>
<reference evidence="3 4" key="1">
    <citation type="journal article" date="2019" name="Nat. Microbiol.">
        <title>Mediterranean grassland soil C-N compound turnover is dependent on rainfall and depth, and is mediated by genomically divergent microorganisms.</title>
        <authorList>
            <person name="Diamond S."/>
            <person name="Andeer P.F."/>
            <person name="Li Z."/>
            <person name="Crits-Christoph A."/>
            <person name="Burstein D."/>
            <person name="Anantharaman K."/>
            <person name="Lane K.R."/>
            <person name="Thomas B.C."/>
            <person name="Pan C."/>
            <person name="Northen T.R."/>
            <person name="Banfield J.F."/>
        </authorList>
    </citation>
    <scope>NUCLEOTIDE SEQUENCE [LARGE SCALE GENOMIC DNA]</scope>
    <source>
        <strain evidence="1">WS_1</strain>
        <strain evidence="2">WS_5</strain>
    </source>
</reference>
<name>A0A538SZ31_UNCEI</name>
<comment type="caution">
    <text evidence="2">The sequence shown here is derived from an EMBL/GenBank/DDBJ whole genome shotgun (WGS) entry which is preliminary data.</text>
</comment>
<dbReference type="EMBL" id="VBOV01000197">
    <property type="protein sequence ID" value="TMQ56649.1"/>
    <property type="molecule type" value="Genomic_DNA"/>
</dbReference>
<organism evidence="2 4">
    <name type="scientific">Eiseniibacteriota bacterium</name>
    <dbReference type="NCBI Taxonomy" id="2212470"/>
    <lineage>
        <taxon>Bacteria</taxon>
        <taxon>Candidatus Eiseniibacteriota</taxon>
    </lineage>
</organism>
<dbReference type="EMBL" id="VBOR01000048">
    <property type="protein sequence ID" value="TMQ49902.1"/>
    <property type="molecule type" value="Genomic_DNA"/>
</dbReference>
<dbReference type="Proteomes" id="UP000320913">
    <property type="component" value="Unassembled WGS sequence"/>
</dbReference>
<evidence type="ECO:0000313" key="2">
    <source>
        <dbReference type="EMBL" id="TMQ56649.1"/>
    </source>
</evidence>
<sequence>MEVKLPDCRKCNNGVLIPLSDYGRDGAPITFKAWVCTNPICGFNVRIDNGEISLGKMVGQSQK</sequence>
<evidence type="ECO:0000313" key="3">
    <source>
        <dbReference type="Proteomes" id="UP000316292"/>
    </source>
</evidence>
<evidence type="ECO:0000313" key="4">
    <source>
        <dbReference type="Proteomes" id="UP000320913"/>
    </source>
</evidence>
<proteinExistence type="predicted"/>
<gene>
    <name evidence="1" type="ORF">E6K71_03765</name>
    <name evidence="2" type="ORF">E6K75_08185</name>
</gene>
<dbReference type="Proteomes" id="UP000316292">
    <property type="component" value="Unassembled WGS sequence"/>
</dbReference>